<name>A0A485C7V3_RAOTE</name>
<keyword evidence="2" id="KW-0238">DNA-binding</keyword>
<evidence type="ECO:0000313" key="7">
    <source>
        <dbReference type="Proteomes" id="UP000332594"/>
    </source>
</evidence>
<dbReference type="PROSITE" id="PS00622">
    <property type="entry name" value="HTH_LUXR_1"/>
    <property type="match status" value="1"/>
</dbReference>
<keyword evidence="1" id="KW-0805">Transcription regulation</keyword>
<dbReference type="PANTHER" id="PTHR43214">
    <property type="entry name" value="TWO-COMPONENT RESPONSE REGULATOR"/>
    <property type="match status" value="1"/>
</dbReference>
<evidence type="ECO:0000256" key="4">
    <source>
        <dbReference type="SAM" id="SignalP"/>
    </source>
</evidence>
<keyword evidence="4" id="KW-0732">Signal</keyword>
<dbReference type="GO" id="GO:0003677">
    <property type="term" value="F:DNA binding"/>
    <property type="evidence" value="ECO:0007669"/>
    <property type="project" value="UniProtKB-KW"/>
</dbReference>
<proteinExistence type="predicted"/>
<dbReference type="EMBL" id="CAADJG010000002">
    <property type="protein sequence ID" value="VFS81510.1"/>
    <property type="molecule type" value="Genomic_DNA"/>
</dbReference>
<accession>A0A485C7V3</accession>
<evidence type="ECO:0000256" key="3">
    <source>
        <dbReference type="ARBA" id="ARBA00023163"/>
    </source>
</evidence>
<dbReference type="PANTHER" id="PTHR43214:SF41">
    <property type="entry name" value="NITRATE_NITRITE RESPONSE REGULATOR PROTEIN NARP"/>
    <property type="match status" value="1"/>
</dbReference>
<dbReference type="InterPro" id="IPR039420">
    <property type="entry name" value="WalR-like"/>
</dbReference>
<evidence type="ECO:0000259" key="5">
    <source>
        <dbReference type="PROSITE" id="PS50043"/>
    </source>
</evidence>
<keyword evidence="3" id="KW-0804">Transcription</keyword>
<reference evidence="6 7" key="1">
    <citation type="submission" date="2019-03" db="EMBL/GenBank/DDBJ databases">
        <authorList>
            <consortium name="Pathogen Informatics"/>
        </authorList>
    </citation>
    <scope>NUCLEOTIDE SEQUENCE [LARGE SCALE GENOMIC DNA]</scope>
    <source>
        <strain evidence="6 7">NCTC13038</strain>
    </source>
</reference>
<gene>
    <name evidence="6" type="ORF">NCTC13038_04442</name>
</gene>
<dbReference type="Pfam" id="PF00196">
    <property type="entry name" value="GerE"/>
    <property type="match status" value="1"/>
</dbReference>
<dbReference type="PROSITE" id="PS50043">
    <property type="entry name" value="HTH_LUXR_2"/>
    <property type="match status" value="1"/>
</dbReference>
<dbReference type="PRINTS" id="PR00038">
    <property type="entry name" value="HTHLUXR"/>
</dbReference>
<dbReference type="InterPro" id="IPR016032">
    <property type="entry name" value="Sig_transdc_resp-reg_C-effctor"/>
</dbReference>
<feature type="domain" description="HTH luxR-type" evidence="5">
    <location>
        <begin position="139"/>
        <end position="203"/>
    </location>
</feature>
<dbReference type="RefSeq" id="WP_134527339.1">
    <property type="nucleotide sequence ID" value="NZ_BJNO01000023.1"/>
</dbReference>
<dbReference type="Gene3D" id="1.10.10.10">
    <property type="entry name" value="Winged helix-like DNA-binding domain superfamily/Winged helix DNA-binding domain"/>
    <property type="match status" value="1"/>
</dbReference>
<evidence type="ECO:0000256" key="1">
    <source>
        <dbReference type="ARBA" id="ARBA00023015"/>
    </source>
</evidence>
<dbReference type="SMART" id="SM00421">
    <property type="entry name" value="HTH_LUXR"/>
    <property type="match status" value="1"/>
</dbReference>
<dbReference type="SUPFAM" id="SSF46894">
    <property type="entry name" value="C-terminal effector domain of the bipartite response regulators"/>
    <property type="match status" value="1"/>
</dbReference>
<sequence>MIVIITANSYFASGITSLAALSAASAYSGATAVAVFPDLGATAEDYLHSAKTIVIDYSYPNIQHLASLLAQKNKYITGDIIFVVKEDLLLDPIENIVINALSSLALEYASATQRLRAYFRHTYPHTVSHTFKQTIRSVDRNIHLKLSRQEDTLLPYIICGLNNKRIAQATDISNMTISHYRRNIYQKLKVRNITGLYNYLHSL</sequence>
<dbReference type="Proteomes" id="UP000332594">
    <property type="component" value="Unassembled WGS sequence"/>
</dbReference>
<feature type="chain" id="PRO_5019857200" evidence="4">
    <location>
        <begin position="27"/>
        <end position="203"/>
    </location>
</feature>
<evidence type="ECO:0000256" key="2">
    <source>
        <dbReference type="ARBA" id="ARBA00023125"/>
    </source>
</evidence>
<dbReference type="GO" id="GO:0006355">
    <property type="term" value="P:regulation of DNA-templated transcription"/>
    <property type="evidence" value="ECO:0007669"/>
    <property type="project" value="InterPro"/>
</dbReference>
<feature type="signal peptide" evidence="4">
    <location>
        <begin position="1"/>
        <end position="26"/>
    </location>
</feature>
<evidence type="ECO:0000313" key="6">
    <source>
        <dbReference type="EMBL" id="VFS81510.1"/>
    </source>
</evidence>
<protein>
    <submittedName>
        <fullName evidence="6">Transcriptional regulator FimZ</fullName>
    </submittedName>
</protein>
<dbReference type="InterPro" id="IPR000792">
    <property type="entry name" value="Tscrpt_reg_LuxR_C"/>
</dbReference>
<dbReference type="CDD" id="cd06170">
    <property type="entry name" value="LuxR_C_like"/>
    <property type="match status" value="1"/>
</dbReference>
<organism evidence="6 7">
    <name type="scientific">Raoultella terrigena</name>
    <name type="common">Klebsiella terrigena</name>
    <dbReference type="NCBI Taxonomy" id="577"/>
    <lineage>
        <taxon>Bacteria</taxon>
        <taxon>Pseudomonadati</taxon>
        <taxon>Pseudomonadota</taxon>
        <taxon>Gammaproteobacteria</taxon>
        <taxon>Enterobacterales</taxon>
        <taxon>Enterobacteriaceae</taxon>
        <taxon>Klebsiella/Raoultella group</taxon>
        <taxon>Raoultella</taxon>
    </lineage>
</organism>
<dbReference type="AlphaFoldDB" id="A0A485C7V3"/>
<dbReference type="InterPro" id="IPR036388">
    <property type="entry name" value="WH-like_DNA-bd_sf"/>
</dbReference>